<evidence type="ECO:0000313" key="6">
    <source>
        <dbReference type="EMBL" id="KRR16714.1"/>
    </source>
</evidence>
<dbReference type="Proteomes" id="UP000051660">
    <property type="component" value="Unassembled WGS sequence"/>
</dbReference>
<comment type="caution">
    <text evidence="6">The sequence shown here is derived from an EMBL/GenBank/DDBJ whole genome shotgun (WGS) entry which is preliminary data.</text>
</comment>
<dbReference type="PANTHER" id="PTHR44591">
    <property type="entry name" value="STRESS RESPONSE REGULATOR PROTEIN 1"/>
    <property type="match status" value="1"/>
</dbReference>
<dbReference type="PROSITE" id="PS50110">
    <property type="entry name" value="RESPONSE_REGULATORY"/>
    <property type="match status" value="1"/>
</dbReference>
<keyword evidence="3" id="KW-0804">Transcription</keyword>
<accession>A0A0R3MA30</accession>
<evidence type="ECO:0000256" key="1">
    <source>
        <dbReference type="ARBA" id="ARBA00022553"/>
    </source>
</evidence>
<dbReference type="SUPFAM" id="SSF52172">
    <property type="entry name" value="CheY-like"/>
    <property type="match status" value="1"/>
</dbReference>
<keyword evidence="2" id="KW-0805">Transcription regulation</keyword>
<dbReference type="GO" id="GO:0000160">
    <property type="term" value="P:phosphorelay signal transduction system"/>
    <property type="evidence" value="ECO:0007669"/>
    <property type="project" value="InterPro"/>
</dbReference>
<reference evidence="6 7" key="1">
    <citation type="submission" date="2014-03" db="EMBL/GenBank/DDBJ databases">
        <title>Bradyrhizobium valentinum sp. nov., isolated from effective nodules of Lupinus mariae-josephae, a lupine endemic of basic-lime soils in Eastern Spain.</title>
        <authorList>
            <person name="Duran D."/>
            <person name="Rey L."/>
            <person name="Navarro A."/>
            <person name="Busquets A."/>
            <person name="Imperial J."/>
            <person name="Ruiz-Argueso T."/>
        </authorList>
    </citation>
    <scope>NUCLEOTIDE SEQUENCE [LARGE SCALE GENOMIC DNA]</scope>
    <source>
        <strain evidence="6 7">CCBAU 23086</strain>
    </source>
</reference>
<evidence type="ECO:0000259" key="5">
    <source>
        <dbReference type="PROSITE" id="PS50110"/>
    </source>
</evidence>
<evidence type="ECO:0000256" key="4">
    <source>
        <dbReference type="PROSITE-ProRule" id="PRU00169"/>
    </source>
</evidence>
<feature type="modified residue" description="4-aspartylphosphate" evidence="4">
    <location>
        <position position="42"/>
    </location>
</feature>
<keyword evidence="1 4" id="KW-0597">Phosphoprotein</keyword>
<organism evidence="6 7">
    <name type="scientific">Bradyrhizobium lablabi</name>
    <dbReference type="NCBI Taxonomy" id="722472"/>
    <lineage>
        <taxon>Bacteria</taxon>
        <taxon>Pseudomonadati</taxon>
        <taxon>Pseudomonadota</taxon>
        <taxon>Alphaproteobacteria</taxon>
        <taxon>Hyphomicrobiales</taxon>
        <taxon>Nitrobacteraceae</taxon>
        <taxon>Bradyrhizobium</taxon>
    </lineage>
</organism>
<evidence type="ECO:0000256" key="2">
    <source>
        <dbReference type="ARBA" id="ARBA00023015"/>
    </source>
</evidence>
<dbReference type="CDD" id="cd00156">
    <property type="entry name" value="REC"/>
    <property type="match status" value="1"/>
</dbReference>
<dbReference type="InterPro" id="IPR050595">
    <property type="entry name" value="Bact_response_regulator"/>
</dbReference>
<dbReference type="Gene3D" id="3.40.50.2300">
    <property type="match status" value="1"/>
</dbReference>
<dbReference type="EMBL" id="LLYB01000125">
    <property type="protein sequence ID" value="KRR16714.1"/>
    <property type="molecule type" value="Genomic_DNA"/>
</dbReference>
<gene>
    <name evidence="6" type="ORF">CQ14_14010</name>
</gene>
<proteinExistence type="predicted"/>
<evidence type="ECO:0000256" key="3">
    <source>
        <dbReference type="ARBA" id="ARBA00023163"/>
    </source>
</evidence>
<dbReference type="Pfam" id="PF00072">
    <property type="entry name" value="Response_reg"/>
    <property type="match status" value="1"/>
</dbReference>
<dbReference type="AlphaFoldDB" id="A0A0R3MA30"/>
<evidence type="ECO:0000313" key="7">
    <source>
        <dbReference type="Proteomes" id="UP000051660"/>
    </source>
</evidence>
<dbReference type="PANTHER" id="PTHR44591:SF3">
    <property type="entry name" value="RESPONSE REGULATORY DOMAIN-CONTAINING PROTEIN"/>
    <property type="match status" value="1"/>
</dbReference>
<dbReference type="InterPro" id="IPR011006">
    <property type="entry name" value="CheY-like_superfamily"/>
</dbReference>
<protein>
    <recommendedName>
        <fullName evidence="5">Response regulatory domain-containing protein</fullName>
    </recommendedName>
</protein>
<name>A0A0R3MA30_9BRAD</name>
<sequence length="122" mass="13050">MRASISRLLNARGIEAVVVGTADDALARVRRREIRPDLLLCDYNLQGSTNGVTTIADLRAALGRGVPAIVMTGDIRSEIVEPIVAQGISVLLKPFLTDELLQHIARLSREQAAAGPANPTAR</sequence>
<feature type="domain" description="Response regulatory" evidence="5">
    <location>
        <begin position="1"/>
        <end position="108"/>
    </location>
</feature>
<dbReference type="SMART" id="SM00448">
    <property type="entry name" value="REC"/>
    <property type="match status" value="1"/>
</dbReference>
<dbReference type="InterPro" id="IPR001789">
    <property type="entry name" value="Sig_transdc_resp-reg_receiver"/>
</dbReference>